<reference evidence="7 8" key="1">
    <citation type="journal article" date="2011" name="Stand. Genomic Sci.">
        <title>Non-contiguous finished genome sequence and contextual data of the filamentous soil bacterium Ktedonobacter racemifer type strain (SOSP1-21).</title>
        <authorList>
            <person name="Chang Y.J."/>
            <person name="Land M."/>
            <person name="Hauser L."/>
            <person name="Chertkov O."/>
            <person name="Del Rio T.G."/>
            <person name="Nolan M."/>
            <person name="Copeland A."/>
            <person name="Tice H."/>
            <person name="Cheng J.F."/>
            <person name="Lucas S."/>
            <person name="Han C."/>
            <person name="Goodwin L."/>
            <person name="Pitluck S."/>
            <person name="Ivanova N."/>
            <person name="Ovchinikova G."/>
            <person name="Pati A."/>
            <person name="Chen A."/>
            <person name="Palaniappan K."/>
            <person name="Mavromatis K."/>
            <person name="Liolios K."/>
            <person name="Brettin T."/>
            <person name="Fiebig A."/>
            <person name="Rohde M."/>
            <person name="Abt B."/>
            <person name="Goker M."/>
            <person name="Detter J.C."/>
            <person name="Woyke T."/>
            <person name="Bristow J."/>
            <person name="Eisen J.A."/>
            <person name="Markowitz V."/>
            <person name="Hugenholtz P."/>
            <person name="Kyrpides N.C."/>
            <person name="Klenk H.P."/>
            <person name="Lapidus A."/>
        </authorList>
    </citation>
    <scope>NUCLEOTIDE SEQUENCE [LARGE SCALE GENOMIC DNA]</scope>
    <source>
        <strain evidence="8">DSM 44963</strain>
    </source>
</reference>
<dbReference type="Gene3D" id="1.10.1740.10">
    <property type="match status" value="1"/>
</dbReference>
<protein>
    <submittedName>
        <fullName evidence="7">RNA polymerase, sigma-24 subunit, ECF subfamily</fullName>
    </submittedName>
</protein>
<dbReference type="RefSeq" id="WP_007903517.1">
    <property type="nucleotide sequence ID" value="NZ_ADVG01000001.1"/>
</dbReference>
<dbReference type="InterPro" id="IPR013325">
    <property type="entry name" value="RNA_pol_sigma_r2"/>
</dbReference>
<evidence type="ECO:0000256" key="3">
    <source>
        <dbReference type="ARBA" id="ARBA00023082"/>
    </source>
</evidence>
<dbReference type="PANTHER" id="PTHR43133">
    <property type="entry name" value="RNA POLYMERASE ECF-TYPE SIGMA FACTO"/>
    <property type="match status" value="1"/>
</dbReference>
<dbReference type="STRING" id="485913.Krac_9263"/>
<proteinExistence type="inferred from homology"/>
<dbReference type="GO" id="GO:0006352">
    <property type="term" value="P:DNA-templated transcription initiation"/>
    <property type="evidence" value="ECO:0007669"/>
    <property type="project" value="InterPro"/>
</dbReference>
<comment type="similarity">
    <text evidence="1">Belongs to the sigma-70 factor family. ECF subfamily.</text>
</comment>
<dbReference type="SUPFAM" id="SSF88659">
    <property type="entry name" value="Sigma3 and sigma4 domains of RNA polymerase sigma factors"/>
    <property type="match status" value="1"/>
</dbReference>
<dbReference type="InterPro" id="IPR007627">
    <property type="entry name" value="RNA_pol_sigma70_r2"/>
</dbReference>
<evidence type="ECO:0000259" key="5">
    <source>
        <dbReference type="Pfam" id="PF04542"/>
    </source>
</evidence>
<comment type="caution">
    <text evidence="7">The sequence shown here is derived from an EMBL/GenBank/DDBJ whole genome shotgun (WGS) entry which is preliminary data.</text>
</comment>
<name>D6TBC6_KTERA</name>
<dbReference type="GO" id="GO:0003677">
    <property type="term" value="F:DNA binding"/>
    <property type="evidence" value="ECO:0007669"/>
    <property type="project" value="InterPro"/>
</dbReference>
<dbReference type="SUPFAM" id="SSF88946">
    <property type="entry name" value="Sigma2 domain of RNA polymerase sigma factors"/>
    <property type="match status" value="1"/>
</dbReference>
<evidence type="ECO:0000259" key="6">
    <source>
        <dbReference type="Pfam" id="PF08281"/>
    </source>
</evidence>
<dbReference type="Pfam" id="PF08281">
    <property type="entry name" value="Sigma70_r4_2"/>
    <property type="match status" value="1"/>
</dbReference>
<accession>D6TBC6</accession>
<keyword evidence="8" id="KW-1185">Reference proteome</keyword>
<evidence type="ECO:0000256" key="2">
    <source>
        <dbReference type="ARBA" id="ARBA00023015"/>
    </source>
</evidence>
<evidence type="ECO:0000256" key="1">
    <source>
        <dbReference type="ARBA" id="ARBA00010641"/>
    </source>
</evidence>
<dbReference type="InterPro" id="IPR036388">
    <property type="entry name" value="WH-like_DNA-bd_sf"/>
</dbReference>
<keyword evidence="4" id="KW-0804">Transcription</keyword>
<dbReference type="Proteomes" id="UP000004508">
    <property type="component" value="Unassembled WGS sequence"/>
</dbReference>
<organism evidence="7 8">
    <name type="scientific">Ktedonobacter racemifer DSM 44963</name>
    <dbReference type="NCBI Taxonomy" id="485913"/>
    <lineage>
        <taxon>Bacteria</taxon>
        <taxon>Bacillati</taxon>
        <taxon>Chloroflexota</taxon>
        <taxon>Ktedonobacteria</taxon>
        <taxon>Ktedonobacterales</taxon>
        <taxon>Ktedonobacteraceae</taxon>
        <taxon>Ktedonobacter</taxon>
    </lineage>
</organism>
<keyword evidence="2" id="KW-0805">Transcription regulation</keyword>
<dbReference type="OrthoDB" id="9782108at2"/>
<dbReference type="GO" id="GO:0016987">
    <property type="term" value="F:sigma factor activity"/>
    <property type="evidence" value="ECO:0007669"/>
    <property type="project" value="UniProtKB-KW"/>
</dbReference>
<dbReference type="InterPro" id="IPR014284">
    <property type="entry name" value="RNA_pol_sigma-70_dom"/>
</dbReference>
<dbReference type="NCBIfam" id="TIGR02937">
    <property type="entry name" value="sigma70-ECF"/>
    <property type="match status" value="1"/>
</dbReference>
<dbReference type="CDD" id="cd06171">
    <property type="entry name" value="Sigma70_r4"/>
    <property type="match status" value="1"/>
</dbReference>
<evidence type="ECO:0000313" key="7">
    <source>
        <dbReference type="EMBL" id="EFH87910.1"/>
    </source>
</evidence>
<dbReference type="Gene3D" id="1.10.10.10">
    <property type="entry name" value="Winged helix-like DNA-binding domain superfamily/Winged helix DNA-binding domain"/>
    <property type="match status" value="1"/>
</dbReference>
<dbReference type="eggNOG" id="COG1595">
    <property type="taxonomic scope" value="Bacteria"/>
</dbReference>
<sequence>MNSSLLEERYCFTTSSLDVPDAVLAQQALTGDQLAFETMVQRYKRPLFNFIYSMVGDYDQAWDVLQHVLLCFFTSLPLLDKNRPLKPWLFRVARNRCVDEIRRRHCYALPFSQVGFYEEAHDGQEFLLEILDQDPLPEAMAERCEMQLVLQEAIASLPPKFRAVVWLRYVYQPSFSEIGKVLNIPTATVKARFYRAKLLLRQKLHAYIYSSDISLHPA</sequence>
<evidence type="ECO:0000313" key="8">
    <source>
        <dbReference type="Proteomes" id="UP000004508"/>
    </source>
</evidence>
<dbReference type="EMBL" id="ADVG01000001">
    <property type="protein sequence ID" value="EFH87910.1"/>
    <property type="molecule type" value="Genomic_DNA"/>
</dbReference>
<dbReference type="AlphaFoldDB" id="D6TBC6"/>
<dbReference type="InParanoid" id="D6TBC6"/>
<feature type="domain" description="RNA polymerase sigma-70 region 2" evidence="5">
    <location>
        <begin position="39"/>
        <end position="104"/>
    </location>
</feature>
<dbReference type="InterPro" id="IPR039425">
    <property type="entry name" value="RNA_pol_sigma-70-like"/>
</dbReference>
<gene>
    <name evidence="7" type="ORF">Krac_9263</name>
</gene>
<evidence type="ECO:0000256" key="4">
    <source>
        <dbReference type="ARBA" id="ARBA00023163"/>
    </source>
</evidence>
<dbReference type="Pfam" id="PF04542">
    <property type="entry name" value="Sigma70_r2"/>
    <property type="match status" value="1"/>
</dbReference>
<dbReference type="PANTHER" id="PTHR43133:SF51">
    <property type="entry name" value="RNA POLYMERASE SIGMA FACTOR"/>
    <property type="match status" value="1"/>
</dbReference>
<keyword evidence="3" id="KW-0731">Sigma factor</keyword>
<dbReference type="InterPro" id="IPR013324">
    <property type="entry name" value="RNA_pol_sigma_r3/r4-like"/>
</dbReference>
<dbReference type="InterPro" id="IPR013249">
    <property type="entry name" value="RNA_pol_sigma70_r4_t2"/>
</dbReference>
<feature type="domain" description="RNA polymerase sigma factor 70 region 4 type 2" evidence="6">
    <location>
        <begin position="149"/>
        <end position="199"/>
    </location>
</feature>